<dbReference type="CDD" id="cd00084">
    <property type="entry name" value="HMG-box_SF"/>
    <property type="match status" value="1"/>
</dbReference>
<feature type="region of interest" description="Disordered" evidence="2">
    <location>
        <begin position="115"/>
        <end position="142"/>
    </location>
</feature>
<dbReference type="InterPro" id="IPR009071">
    <property type="entry name" value="HMG_box_dom"/>
</dbReference>
<accession>A0A481YZQ8</accession>
<evidence type="ECO:0000259" key="3">
    <source>
        <dbReference type="PROSITE" id="PS50118"/>
    </source>
</evidence>
<dbReference type="PROSITE" id="PS50118">
    <property type="entry name" value="HMG_BOX_2"/>
    <property type="match status" value="1"/>
</dbReference>
<gene>
    <name evidence="4" type="ORF">LCMAC202_06770</name>
</gene>
<dbReference type="Gene3D" id="1.10.30.10">
    <property type="entry name" value="High mobility group box domain"/>
    <property type="match status" value="1"/>
</dbReference>
<dbReference type="InterPro" id="IPR042477">
    <property type="entry name" value="HMGXB4"/>
</dbReference>
<dbReference type="SUPFAM" id="SSF47095">
    <property type="entry name" value="HMG-box"/>
    <property type="match status" value="1"/>
</dbReference>
<dbReference type="GO" id="GO:0003677">
    <property type="term" value="F:DNA binding"/>
    <property type="evidence" value="ECO:0007669"/>
    <property type="project" value="UniProtKB-UniRule"/>
</dbReference>
<feature type="compositionally biased region" description="Basic residues" evidence="2">
    <location>
        <begin position="125"/>
        <end position="136"/>
    </location>
</feature>
<feature type="compositionally biased region" description="Acidic residues" evidence="2">
    <location>
        <begin position="261"/>
        <end position="279"/>
    </location>
</feature>
<dbReference type="SMART" id="SM00398">
    <property type="entry name" value="HMG"/>
    <property type="match status" value="1"/>
</dbReference>
<evidence type="ECO:0000313" key="4">
    <source>
        <dbReference type="EMBL" id="QBK88315.1"/>
    </source>
</evidence>
<evidence type="ECO:0000256" key="2">
    <source>
        <dbReference type="SAM" id="MobiDB-lite"/>
    </source>
</evidence>
<dbReference type="PANTHER" id="PTHR46584">
    <property type="entry name" value="HMG DOMAIN-CONTAINING PROTEIN 4"/>
    <property type="match status" value="1"/>
</dbReference>
<feature type="domain" description="HMG box" evidence="3">
    <location>
        <begin position="60"/>
        <end position="113"/>
    </location>
</feature>
<feature type="compositionally biased region" description="Basic and acidic residues" evidence="2">
    <location>
        <begin position="236"/>
        <end position="247"/>
    </location>
</feature>
<feature type="region of interest" description="Disordered" evidence="2">
    <location>
        <begin position="236"/>
        <end position="279"/>
    </location>
</feature>
<name>A0A481YZQ8_9VIRU</name>
<protein>
    <submittedName>
        <fullName evidence="4">High mobility group box</fullName>
    </submittedName>
</protein>
<dbReference type="Pfam" id="PF00505">
    <property type="entry name" value="HMG_box"/>
    <property type="match status" value="1"/>
</dbReference>
<dbReference type="InterPro" id="IPR036910">
    <property type="entry name" value="HMG_box_dom_sf"/>
</dbReference>
<proteinExistence type="predicted"/>
<keyword evidence="1" id="KW-0539">Nucleus</keyword>
<evidence type="ECO:0000256" key="1">
    <source>
        <dbReference type="PROSITE-ProRule" id="PRU00267"/>
    </source>
</evidence>
<organism evidence="4">
    <name type="scientific">Marseillevirus LCMAC202</name>
    <dbReference type="NCBI Taxonomy" id="2506606"/>
    <lineage>
        <taxon>Viruses</taxon>
        <taxon>Varidnaviria</taxon>
        <taxon>Bamfordvirae</taxon>
        <taxon>Nucleocytoviricota</taxon>
        <taxon>Megaviricetes</taxon>
        <taxon>Pimascovirales</taxon>
        <taxon>Pimascovirales incertae sedis</taxon>
        <taxon>Marseilleviridae</taxon>
    </lineage>
</organism>
<sequence>MTAISNAITKSLLDKLPAETAEKFELDEDEFKEFLKEFLSTQLKSKGKGAKSAAPKGNNGKGRITGYILFSTENRTDVKENDPDLQFADVGKELGKMWRALDDAEKEQWKTKAVNENTSNGLPAPKKKATATKSKGKAVTATKSKGKAVTATKSKGKAVTATKSKGKAVTATKSKGKAVSKAKTTAPKLTRNADAKVWVIQGTNFVVQSSKVKVVIGKLRANKVVALSATDIKKCKTDGWEVKKEAPKAPAKSKAKAKEVENDDEDDDDDDDDEDEGDK</sequence>
<reference evidence="4" key="1">
    <citation type="journal article" date="2019" name="MBio">
        <title>Virus Genomes from Deep Sea Sediments Expand the Ocean Megavirome and Support Independent Origins of Viral Gigantism.</title>
        <authorList>
            <person name="Backstrom D."/>
            <person name="Yutin N."/>
            <person name="Jorgensen S.L."/>
            <person name="Dharamshi J."/>
            <person name="Homa F."/>
            <person name="Zaremba-Niedwiedzka K."/>
            <person name="Spang A."/>
            <person name="Wolf Y.I."/>
            <person name="Koonin E.V."/>
            <person name="Ettema T.J."/>
        </authorList>
    </citation>
    <scope>NUCLEOTIDE SEQUENCE</scope>
</reference>
<dbReference type="PANTHER" id="PTHR46584:SF1">
    <property type="entry name" value="HMG DOMAIN-CONTAINING PROTEIN 4"/>
    <property type="match status" value="1"/>
</dbReference>
<dbReference type="EMBL" id="MK500385">
    <property type="protein sequence ID" value="QBK88315.1"/>
    <property type="molecule type" value="Genomic_DNA"/>
</dbReference>
<feature type="DNA-binding region" description="HMG box" evidence="1">
    <location>
        <begin position="60"/>
        <end position="113"/>
    </location>
</feature>
<keyword evidence="1" id="KW-0238">DNA-binding</keyword>